<dbReference type="InterPro" id="IPR041382">
    <property type="entry name" value="SH3_16"/>
</dbReference>
<dbReference type="Pfam" id="PF18348">
    <property type="entry name" value="SH3_16"/>
    <property type="match status" value="1"/>
</dbReference>
<dbReference type="GO" id="GO:0008234">
    <property type="term" value="F:cysteine-type peptidase activity"/>
    <property type="evidence" value="ECO:0007669"/>
    <property type="project" value="UniProtKB-KW"/>
</dbReference>
<dbReference type="PANTHER" id="PTHR47053:SF1">
    <property type="entry name" value="MUREIN DD-ENDOPEPTIDASE MEPH-RELATED"/>
    <property type="match status" value="1"/>
</dbReference>
<evidence type="ECO:0000259" key="5">
    <source>
        <dbReference type="PROSITE" id="PS51935"/>
    </source>
</evidence>
<evidence type="ECO:0000256" key="2">
    <source>
        <dbReference type="ARBA" id="ARBA00022670"/>
    </source>
</evidence>
<dbReference type="GO" id="GO:0006508">
    <property type="term" value="P:proteolysis"/>
    <property type="evidence" value="ECO:0007669"/>
    <property type="project" value="UniProtKB-KW"/>
</dbReference>
<keyword evidence="7" id="KW-1185">Reference proteome</keyword>
<evidence type="ECO:0000256" key="4">
    <source>
        <dbReference type="ARBA" id="ARBA00022807"/>
    </source>
</evidence>
<evidence type="ECO:0000313" key="7">
    <source>
        <dbReference type="Proteomes" id="UP000184474"/>
    </source>
</evidence>
<comment type="similarity">
    <text evidence="1">Belongs to the peptidase C40 family.</text>
</comment>
<evidence type="ECO:0000256" key="3">
    <source>
        <dbReference type="ARBA" id="ARBA00022801"/>
    </source>
</evidence>
<dbReference type="Proteomes" id="UP000184474">
    <property type="component" value="Unassembled WGS sequence"/>
</dbReference>
<organism evidence="6 7">
    <name type="scientific">Reichenbachiella agariperforans</name>
    <dbReference type="NCBI Taxonomy" id="156994"/>
    <lineage>
        <taxon>Bacteria</taxon>
        <taxon>Pseudomonadati</taxon>
        <taxon>Bacteroidota</taxon>
        <taxon>Cytophagia</taxon>
        <taxon>Cytophagales</taxon>
        <taxon>Reichenbachiellaceae</taxon>
        <taxon>Reichenbachiella</taxon>
    </lineage>
</organism>
<reference evidence="7" key="1">
    <citation type="submission" date="2016-11" db="EMBL/GenBank/DDBJ databases">
        <authorList>
            <person name="Varghese N."/>
            <person name="Submissions S."/>
        </authorList>
    </citation>
    <scope>NUCLEOTIDE SEQUENCE [LARGE SCALE GENOMIC DNA]</scope>
    <source>
        <strain evidence="7">DSM 26134</strain>
    </source>
</reference>
<evidence type="ECO:0000256" key="1">
    <source>
        <dbReference type="ARBA" id="ARBA00007074"/>
    </source>
</evidence>
<dbReference type="AlphaFoldDB" id="A0A1M6LBF2"/>
<dbReference type="STRING" id="156994.SAMN04488028_101897"/>
<dbReference type="Gene3D" id="3.90.1720.10">
    <property type="entry name" value="endopeptidase domain like (from Nostoc punctiforme)"/>
    <property type="match status" value="1"/>
</dbReference>
<dbReference type="InterPro" id="IPR000064">
    <property type="entry name" value="NLP_P60_dom"/>
</dbReference>
<evidence type="ECO:0000313" key="6">
    <source>
        <dbReference type="EMBL" id="SHJ68516.1"/>
    </source>
</evidence>
<dbReference type="SUPFAM" id="SSF54001">
    <property type="entry name" value="Cysteine proteinases"/>
    <property type="match status" value="1"/>
</dbReference>
<dbReference type="PROSITE" id="PS51935">
    <property type="entry name" value="NLPC_P60"/>
    <property type="match status" value="1"/>
</dbReference>
<feature type="domain" description="NlpC/P60" evidence="5">
    <location>
        <begin position="131"/>
        <end position="249"/>
    </location>
</feature>
<dbReference type="PANTHER" id="PTHR47053">
    <property type="entry name" value="MUREIN DD-ENDOPEPTIDASE MEPH-RELATED"/>
    <property type="match status" value="1"/>
</dbReference>
<gene>
    <name evidence="6" type="ORF">SAMN04488028_101897</name>
</gene>
<keyword evidence="3" id="KW-0378">Hydrolase</keyword>
<dbReference type="EMBL" id="FRAA01000001">
    <property type="protein sequence ID" value="SHJ68516.1"/>
    <property type="molecule type" value="Genomic_DNA"/>
</dbReference>
<protein>
    <submittedName>
        <fullName evidence="6">NlpC/P60 family protein</fullName>
    </submittedName>
</protein>
<accession>A0A1M6LBF2</accession>
<proteinExistence type="inferred from homology"/>
<dbReference type="InterPro" id="IPR038765">
    <property type="entry name" value="Papain-like_cys_pep_sf"/>
</dbReference>
<dbReference type="RefSeq" id="WP_073119721.1">
    <property type="nucleotide sequence ID" value="NZ_FRAA01000001.1"/>
</dbReference>
<keyword evidence="4" id="KW-0788">Thiol protease</keyword>
<dbReference type="InterPro" id="IPR051202">
    <property type="entry name" value="Peptidase_C40"/>
</dbReference>
<dbReference type="Gene3D" id="2.30.30.40">
    <property type="entry name" value="SH3 Domains"/>
    <property type="match status" value="1"/>
</dbReference>
<keyword evidence="2" id="KW-0645">Protease</keyword>
<name>A0A1M6LBF2_REIAG</name>
<dbReference type="Pfam" id="PF00877">
    <property type="entry name" value="NLPC_P60"/>
    <property type="match status" value="1"/>
</dbReference>
<sequence length="249" mass="28382">MDQYPKGICRLAVVPMRANASHEAIMLSQLLFGEHYQVLRQEGEWLEIEVHFDHSKGWIHQDQHSAISQEYFKQINLSDYKVCTDLSATIFFQKKKVHIVLGSILPISTNELFKLEEQIAYNGSSKSLSQRRDFDFLKEEIKKYDNAPYLPGGKTPFGIDSAGFVQQVFKLCGFKLPRKAVEQKSVGKKVDGVDSLLPGDIAVDELQDRVYILLEKNVWVGVNEGAVRRLSNHENIDASAVFRRILREA</sequence>